<dbReference type="InterPro" id="IPR016037">
    <property type="entry name" value="DHQ_synth_AroB"/>
</dbReference>
<evidence type="ECO:0000256" key="13">
    <source>
        <dbReference type="ARBA" id="ARBA00023027"/>
    </source>
</evidence>
<accession>A0A212LSX1</accession>
<evidence type="ECO:0000256" key="15">
    <source>
        <dbReference type="ARBA" id="ARBA00023239"/>
    </source>
</evidence>
<name>A0A212LSX1_9FIRM</name>
<feature type="binding site" evidence="17">
    <location>
        <begin position="106"/>
        <end position="110"/>
    </location>
    <ligand>
        <name>NAD(+)</name>
        <dbReference type="ChEBI" id="CHEBI:57540"/>
    </ligand>
</feature>
<keyword evidence="16 17" id="KW-0170">Cobalt</keyword>
<keyword evidence="8 17" id="KW-0963">Cytoplasm</keyword>
<keyword evidence="13 17" id="KW-0520">NAD</keyword>
<dbReference type="GO" id="GO:0000166">
    <property type="term" value="F:nucleotide binding"/>
    <property type="evidence" value="ECO:0007669"/>
    <property type="project" value="UniProtKB-KW"/>
</dbReference>
<keyword evidence="12 17" id="KW-0862">Zinc</keyword>
<proteinExistence type="inferred from homology"/>
<organism evidence="20">
    <name type="scientific">uncultured Sporomusa sp</name>
    <dbReference type="NCBI Taxonomy" id="307249"/>
    <lineage>
        <taxon>Bacteria</taxon>
        <taxon>Bacillati</taxon>
        <taxon>Bacillota</taxon>
        <taxon>Negativicutes</taxon>
        <taxon>Selenomonadales</taxon>
        <taxon>Sporomusaceae</taxon>
        <taxon>Sporomusa</taxon>
        <taxon>environmental samples</taxon>
    </lineage>
</organism>
<feature type="binding site" evidence="17">
    <location>
        <begin position="130"/>
        <end position="131"/>
    </location>
    <ligand>
        <name>NAD(+)</name>
        <dbReference type="ChEBI" id="CHEBI:57540"/>
    </ligand>
</feature>
<comment type="catalytic activity">
    <reaction evidence="1 17">
        <text>7-phospho-2-dehydro-3-deoxy-D-arabino-heptonate = 3-dehydroquinate + phosphate</text>
        <dbReference type="Rhea" id="RHEA:21968"/>
        <dbReference type="ChEBI" id="CHEBI:32364"/>
        <dbReference type="ChEBI" id="CHEBI:43474"/>
        <dbReference type="ChEBI" id="CHEBI:58394"/>
        <dbReference type="EC" id="4.2.3.4"/>
    </reaction>
</comment>
<dbReference type="FunFam" id="3.40.50.1970:FF:000001">
    <property type="entry name" value="3-dehydroquinate synthase"/>
    <property type="match status" value="1"/>
</dbReference>
<dbReference type="InterPro" id="IPR030963">
    <property type="entry name" value="DHQ_synth_fam"/>
</dbReference>
<feature type="binding site" evidence="17">
    <location>
        <position position="185"/>
    </location>
    <ligand>
        <name>Zn(2+)</name>
        <dbReference type="ChEBI" id="CHEBI:29105"/>
    </ligand>
</feature>
<dbReference type="Gene3D" id="3.40.50.1970">
    <property type="match status" value="1"/>
</dbReference>
<feature type="domain" description="3-dehydroquinate synthase C-terminal" evidence="19">
    <location>
        <begin position="182"/>
        <end position="325"/>
    </location>
</feature>
<evidence type="ECO:0000256" key="12">
    <source>
        <dbReference type="ARBA" id="ARBA00022833"/>
    </source>
</evidence>
<dbReference type="EMBL" id="FMJE01000003">
    <property type="protein sequence ID" value="SCM80601.1"/>
    <property type="molecule type" value="Genomic_DNA"/>
</dbReference>
<evidence type="ECO:0000259" key="18">
    <source>
        <dbReference type="Pfam" id="PF01761"/>
    </source>
</evidence>
<dbReference type="GO" id="GO:0009073">
    <property type="term" value="P:aromatic amino acid family biosynthetic process"/>
    <property type="evidence" value="ECO:0007669"/>
    <property type="project" value="UniProtKB-KW"/>
</dbReference>
<dbReference type="PANTHER" id="PTHR43622:SF7">
    <property type="entry name" value="3-DEHYDROQUINATE SYNTHASE, CHLOROPLASTIC"/>
    <property type="match status" value="1"/>
</dbReference>
<dbReference type="PANTHER" id="PTHR43622">
    <property type="entry name" value="3-DEHYDROQUINATE SYNTHASE"/>
    <property type="match status" value="1"/>
</dbReference>
<dbReference type="InterPro" id="IPR030960">
    <property type="entry name" value="DHQS/DOIS_N"/>
</dbReference>
<evidence type="ECO:0000313" key="20">
    <source>
        <dbReference type="EMBL" id="SCM80601.1"/>
    </source>
</evidence>
<dbReference type="Pfam" id="PF01761">
    <property type="entry name" value="DHQ_synthase"/>
    <property type="match status" value="1"/>
</dbReference>
<keyword evidence="11 17" id="KW-0547">Nucleotide-binding</keyword>
<comment type="cofactor">
    <cofactor evidence="2 17">
        <name>NAD(+)</name>
        <dbReference type="ChEBI" id="CHEBI:57540"/>
    </cofactor>
</comment>
<comment type="similarity">
    <text evidence="5 17">Belongs to the sugar phosphate cyclases superfamily. Dehydroquinate synthase family.</text>
</comment>
<evidence type="ECO:0000256" key="8">
    <source>
        <dbReference type="ARBA" id="ARBA00022490"/>
    </source>
</evidence>
<evidence type="ECO:0000256" key="5">
    <source>
        <dbReference type="ARBA" id="ARBA00005412"/>
    </source>
</evidence>
<sequence>MAEVRVNLEAHSYTIHIMPGGISHVGALMRRLPLGDKALIVTDENVCPLYAGTLTDSLTAAGFTVAMVTVKPGEGSKSLTAANAVFTEAISKGLDRKSPIIALGGGVVGDLAGFAAATYLRGVPFIQVPTTLLAQVDSSVGGKTAVNHELGKNLIGAFYQPNLVVIDPTALETLPDRELKAGLAEVIKYGVIADQNFFADLAAAAADLLTREPAVLATVIGRCCKLKAEIVAQDERESSLRMLLNFGHTVGHAVEAVGGYSEYNHGEGVAIGMHAAGLISKGMGLCKHEDVEILQQLLSRMGLPLTAPGYSPQALISYLQRDKKMESGKINWVLMTGIGQVKITREVTDSAIKEALAQIT</sequence>
<dbReference type="InterPro" id="IPR056179">
    <property type="entry name" value="DHQS_C"/>
</dbReference>
<comment type="cofactor">
    <cofactor evidence="17">
        <name>Co(2+)</name>
        <dbReference type="ChEBI" id="CHEBI:48828"/>
    </cofactor>
    <cofactor evidence="17">
        <name>Zn(2+)</name>
        <dbReference type="ChEBI" id="CHEBI:29105"/>
    </cofactor>
    <text evidence="17">Binds 1 divalent metal cation per subunit. Can use either Co(2+) or Zn(2+).</text>
</comment>
<evidence type="ECO:0000256" key="4">
    <source>
        <dbReference type="ARBA" id="ARBA00004661"/>
    </source>
</evidence>
<dbReference type="HAMAP" id="MF_00110">
    <property type="entry name" value="DHQ_synthase"/>
    <property type="match status" value="1"/>
</dbReference>
<comment type="pathway">
    <text evidence="4 17">Metabolic intermediate biosynthesis; chorismate biosynthesis; chorismate from D-erythrose 4-phosphate and phosphoenolpyruvate: step 2/7.</text>
</comment>
<dbReference type="PIRSF" id="PIRSF001455">
    <property type="entry name" value="DHQ_synth"/>
    <property type="match status" value="1"/>
</dbReference>
<keyword evidence="15 17" id="KW-0456">Lyase</keyword>
<feature type="binding site" evidence="17">
    <location>
        <position position="265"/>
    </location>
    <ligand>
        <name>Zn(2+)</name>
        <dbReference type="ChEBI" id="CHEBI:29105"/>
    </ligand>
</feature>
<dbReference type="SUPFAM" id="SSF56796">
    <property type="entry name" value="Dehydroquinate synthase-like"/>
    <property type="match status" value="1"/>
</dbReference>
<feature type="binding site" evidence="17">
    <location>
        <position position="152"/>
    </location>
    <ligand>
        <name>NAD(+)</name>
        <dbReference type="ChEBI" id="CHEBI:57540"/>
    </ligand>
</feature>
<feature type="domain" description="3-dehydroquinate synthase N-terminal" evidence="18">
    <location>
        <begin position="68"/>
        <end position="180"/>
    </location>
</feature>
<dbReference type="Pfam" id="PF24621">
    <property type="entry name" value="DHQS_C"/>
    <property type="match status" value="1"/>
</dbReference>
<evidence type="ECO:0000256" key="14">
    <source>
        <dbReference type="ARBA" id="ARBA00023141"/>
    </source>
</evidence>
<comment type="caution">
    <text evidence="17">Lacks conserved residue(s) required for the propagation of feature annotation.</text>
</comment>
<dbReference type="AlphaFoldDB" id="A0A212LSX1"/>
<evidence type="ECO:0000256" key="9">
    <source>
        <dbReference type="ARBA" id="ARBA00022605"/>
    </source>
</evidence>
<feature type="binding site" evidence="17">
    <location>
        <position position="143"/>
    </location>
    <ligand>
        <name>NAD(+)</name>
        <dbReference type="ChEBI" id="CHEBI:57540"/>
    </ligand>
</feature>
<evidence type="ECO:0000259" key="19">
    <source>
        <dbReference type="Pfam" id="PF24621"/>
    </source>
</evidence>
<evidence type="ECO:0000256" key="1">
    <source>
        <dbReference type="ARBA" id="ARBA00001393"/>
    </source>
</evidence>
<dbReference type="GO" id="GO:0003856">
    <property type="term" value="F:3-dehydroquinate synthase activity"/>
    <property type="evidence" value="ECO:0007669"/>
    <property type="project" value="UniProtKB-UniRule"/>
</dbReference>
<feature type="binding site" evidence="17">
    <location>
        <position position="248"/>
    </location>
    <ligand>
        <name>Zn(2+)</name>
        <dbReference type="ChEBI" id="CHEBI:29105"/>
    </ligand>
</feature>
<evidence type="ECO:0000256" key="11">
    <source>
        <dbReference type="ARBA" id="ARBA00022741"/>
    </source>
</evidence>
<evidence type="ECO:0000256" key="2">
    <source>
        <dbReference type="ARBA" id="ARBA00001911"/>
    </source>
</evidence>
<dbReference type="GO" id="GO:0005737">
    <property type="term" value="C:cytoplasm"/>
    <property type="evidence" value="ECO:0007669"/>
    <property type="project" value="UniProtKB-SubCell"/>
</dbReference>
<keyword evidence="14 17" id="KW-0057">Aromatic amino acid biosynthesis</keyword>
<dbReference type="UniPathway" id="UPA00053">
    <property type="reaction ID" value="UER00085"/>
</dbReference>
<dbReference type="CDD" id="cd08195">
    <property type="entry name" value="DHQS"/>
    <property type="match status" value="1"/>
</dbReference>
<dbReference type="GO" id="GO:0009423">
    <property type="term" value="P:chorismate biosynthetic process"/>
    <property type="evidence" value="ECO:0007669"/>
    <property type="project" value="UniProtKB-UniRule"/>
</dbReference>
<dbReference type="GO" id="GO:0046872">
    <property type="term" value="F:metal ion binding"/>
    <property type="evidence" value="ECO:0007669"/>
    <property type="project" value="UniProtKB-KW"/>
</dbReference>
<evidence type="ECO:0000256" key="16">
    <source>
        <dbReference type="ARBA" id="ARBA00023285"/>
    </source>
</evidence>
<evidence type="ECO:0000256" key="10">
    <source>
        <dbReference type="ARBA" id="ARBA00022723"/>
    </source>
</evidence>
<keyword evidence="9 17" id="KW-0028">Amino-acid biosynthesis</keyword>
<dbReference type="NCBIfam" id="TIGR01357">
    <property type="entry name" value="aroB"/>
    <property type="match status" value="1"/>
</dbReference>
<comment type="function">
    <text evidence="17">Catalyzes the conversion of 3-deoxy-D-arabino-heptulosonate 7-phosphate (DAHP) to dehydroquinate (DHQ).</text>
</comment>
<evidence type="ECO:0000256" key="6">
    <source>
        <dbReference type="ARBA" id="ARBA00013031"/>
    </source>
</evidence>
<protein>
    <recommendedName>
        <fullName evidence="7 17">3-dehydroquinate synthase</fullName>
        <shortName evidence="17">DHQS</shortName>
        <ecNumber evidence="6 17">4.2.3.4</ecNumber>
    </recommendedName>
</protein>
<dbReference type="RefSeq" id="WP_288183912.1">
    <property type="nucleotide sequence ID" value="NZ_LT608335.1"/>
</dbReference>
<reference evidence="20" key="1">
    <citation type="submission" date="2016-08" db="EMBL/GenBank/DDBJ databases">
        <authorList>
            <person name="Seilhamer J.J."/>
        </authorList>
    </citation>
    <scope>NUCLEOTIDE SEQUENCE</scope>
    <source>
        <strain evidence="20">86</strain>
    </source>
</reference>
<gene>
    <name evidence="17 20" type="primary">aroB</name>
    <name evidence="20" type="ORF">KL86SPO_30779</name>
</gene>
<keyword evidence="10 17" id="KW-0479">Metal-binding</keyword>
<comment type="subcellular location">
    <subcellularLocation>
        <location evidence="3 17">Cytoplasm</location>
    </subcellularLocation>
</comment>
<dbReference type="Gene3D" id="1.20.1090.10">
    <property type="entry name" value="Dehydroquinate synthase-like - alpha domain"/>
    <property type="match status" value="1"/>
</dbReference>
<dbReference type="EC" id="4.2.3.4" evidence="6 17"/>
<evidence type="ECO:0000256" key="7">
    <source>
        <dbReference type="ARBA" id="ARBA00017684"/>
    </source>
</evidence>
<dbReference type="GO" id="GO:0008652">
    <property type="term" value="P:amino acid biosynthetic process"/>
    <property type="evidence" value="ECO:0007669"/>
    <property type="project" value="UniProtKB-KW"/>
</dbReference>
<evidence type="ECO:0000256" key="17">
    <source>
        <dbReference type="HAMAP-Rule" id="MF_00110"/>
    </source>
</evidence>
<dbReference type="InterPro" id="IPR050071">
    <property type="entry name" value="Dehydroquinate_synthase"/>
</dbReference>
<evidence type="ECO:0000256" key="3">
    <source>
        <dbReference type="ARBA" id="ARBA00004496"/>
    </source>
</evidence>